<name>A0ABU5DFP2_9BURK</name>
<keyword evidence="4" id="KW-1185">Reference proteome</keyword>
<gene>
    <name evidence="3" type="ORF">SNE35_11180</name>
</gene>
<dbReference type="Proteomes" id="UP001285263">
    <property type="component" value="Unassembled WGS sequence"/>
</dbReference>
<proteinExistence type="predicted"/>
<feature type="signal peptide" evidence="1">
    <location>
        <begin position="1"/>
        <end position="22"/>
    </location>
</feature>
<dbReference type="NCBIfam" id="TIGR02595">
    <property type="entry name" value="PEP_CTERM"/>
    <property type="match status" value="1"/>
</dbReference>
<sequence>MLKKFALSAAVAAVLLPASAMAANVITLSPIAVSPAANGVTTLLTFDVSGIASWGTLGDASNVVALLNIGAGSTLDQVGWNVNLTATSPSWLSDIAVQFSDSVATQDTAISLAPSATNAAGTASYVSSGLVDLTAANLSFAVGSDGKLRLEFYETWDDIVGAKDGMWNSGTLTLAVTAATAVPEPGTYGLMALGMVGVLLAARRRRAA</sequence>
<evidence type="ECO:0000313" key="3">
    <source>
        <dbReference type="EMBL" id="MDY0745076.1"/>
    </source>
</evidence>
<dbReference type="EMBL" id="JAXCLA010000003">
    <property type="protein sequence ID" value="MDY0745076.1"/>
    <property type="molecule type" value="Genomic_DNA"/>
</dbReference>
<dbReference type="RefSeq" id="WP_320422978.1">
    <property type="nucleotide sequence ID" value="NZ_JAXCLA010000003.1"/>
</dbReference>
<comment type="caution">
    <text evidence="3">The sequence shown here is derived from an EMBL/GenBank/DDBJ whole genome shotgun (WGS) entry which is preliminary data.</text>
</comment>
<evidence type="ECO:0000259" key="2">
    <source>
        <dbReference type="Pfam" id="PF07589"/>
    </source>
</evidence>
<organism evidence="3 4">
    <name type="scientific">Roseateles agri</name>
    <dbReference type="NCBI Taxonomy" id="3098619"/>
    <lineage>
        <taxon>Bacteria</taxon>
        <taxon>Pseudomonadati</taxon>
        <taxon>Pseudomonadota</taxon>
        <taxon>Betaproteobacteria</taxon>
        <taxon>Burkholderiales</taxon>
        <taxon>Sphaerotilaceae</taxon>
        <taxon>Roseateles</taxon>
    </lineage>
</organism>
<dbReference type="Pfam" id="PF07589">
    <property type="entry name" value="PEP-CTERM"/>
    <property type="match status" value="1"/>
</dbReference>
<reference evidence="3 4" key="1">
    <citation type="submission" date="2023-11" db="EMBL/GenBank/DDBJ databases">
        <title>Paucibacter sp. nov., isolated from fresh soil in Korea.</title>
        <authorList>
            <person name="Le N.T.T."/>
        </authorList>
    </citation>
    <scope>NUCLEOTIDE SEQUENCE [LARGE SCALE GENOMIC DNA]</scope>
    <source>
        <strain evidence="3 4">R3-3</strain>
    </source>
</reference>
<accession>A0ABU5DFP2</accession>
<keyword evidence="1" id="KW-0732">Signal</keyword>
<dbReference type="InterPro" id="IPR013424">
    <property type="entry name" value="Ice-binding_C"/>
</dbReference>
<evidence type="ECO:0000256" key="1">
    <source>
        <dbReference type="SAM" id="SignalP"/>
    </source>
</evidence>
<evidence type="ECO:0000313" key="4">
    <source>
        <dbReference type="Proteomes" id="UP001285263"/>
    </source>
</evidence>
<feature type="chain" id="PRO_5047455627" evidence="1">
    <location>
        <begin position="23"/>
        <end position="208"/>
    </location>
</feature>
<feature type="domain" description="Ice-binding protein C-terminal" evidence="2">
    <location>
        <begin position="181"/>
        <end position="205"/>
    </location>
</feature>
<protein>
    <submittedName>
        <fullName evidence="3">PEP-CTERM sorting domain-containing protein</fullName>
    </submittedName>
</protein>